<protein>
    <recommendedName>
        <fullName evidence="10">Amino acid permease/ SLC12A domain-containing protein</fullName>
    </recommendedName>
</protein>
<evidence type="ECO:0000256" key="8">
    <source>
        <dbReference type="SAM" id="MobiDB-lite"/>
    </source>
</evidence>
<evidence type="ECO:0000313" key="11">
    <source>
        <dbReference type="EMBL" id="VVT51259.1"/>
    </source>
</evidence>
<evidence type="ECO:0000313" key="12">
    <source>
        <dbReference type="Proteomes" id="UP000398389"/>
    </source>
</evidence>
<dbReference type="GeneID" id="43581855"/>
<dbReference type="AlphaFoldDB" id="A0A5E8BK45"/>
<evidence type="ECO:0000256" key="2">
    <source>
        <dbReference type="ARBA" id="ARBA00006983"/>
    </source>
</evidence>
<comment type="similarity">
    <text evidence="2">Belongs to the amino acid-polyamine-organocation (APC) superfamily. YAT (TC 2.A.3.10) family.</text>
</comment>
<feature type="transmembrane region" description="Helical" evidence="9">
    <location>
        <begin position="227"/>
        <end position="244"/>
    </location>
</feature>
<evidence type="ECO:0000256" key="7">
    <source>
        <dbReference type="ARBA" id="ARBA00023136"/>
    </source>
</evidence>
<dbReference type="InterPro" id="IPR004841">
    <property type="entry name" value="AA-permease/SLC12A_dom"/>
</dbReference>
<dbReference type="RefSeq" id="XP_031853646.1">
    <property type="nucleotide sequence ID" value="XM_031997755.1"/>
</dbReference>
<feature type="transmembrane region" description="Helical" evidence="9">
    <location>
        <begin position="492"/>
        <end position="513"/>
    </location>
</feature>
<evidence type="ECO:0000259" key="10">
    <source>
        <dbReference type="Pfam" id="PF00324"/>
    </source>
</evidence>
<feature type="transmembrane region" description="Helical" evidence="9">
    <location>
        <begin position="371"/>
        <end position="391"/>
    </location>
</feature>
<feature type="transmembrane region" description="Helical" evidence="9">
    <location>
        <begin position="315"/>
        <end position="334"/>
    </location>
</feature>
<name>A0A5E8BK45_9ASCO</name>
<dbReference type="PANTHER" id="PTHR43341:SF15">
    <property type="entry name" value="GENERAL AMINO ACID PERMEASE AGP2"/>
    <property type="match status" value="1"/>
</dbReference>
<dbReference type="PROSITE" id="PS00218">
    <property type="entry name" value="AMINO_ACID_PERMEASE_1"/>
    <property type="match status" value="1"/>
</dbReference>
<evidence type="ECO:0000256" key="6">
    <source>
        <dbReference type="ARBA" id="ARBA00022989"/>
    </source>
</evidence>
<dbReference type="GO" id="GO:0015171">
    <property type="term" value="F:amino acid transmembrane transporter activity"/>
    <property type="evidence" value="ECO:0007669"/>
    <property type="project" value="TreeGrafter"/>
</dbReference>
<proteinExistence type="inferred from homology"/>
<reference evidence="11 12" key="1">
    <citation type="submission" date="2019-09" db="EMBL/GenBank/DDBJ databases">
        <authorList>
            <person name="Brejova B."/>
        </authorList>
    </citation>
    <scope>NUCLEOTIDE SEQUENCE [LARGE SCALE GENOMIC DNA]</scope>
</reference>
<evidence type="ECO:0000256" key="4">
    <source>
        <dbReference type="ARBA" id="ARBA00022692"/>
    </source>
</evidence>
<dbReference type="GO" id="GO:0016020">
    <property type="term" value="C:membrane"/>
    <property type="evidence" value="ECO:0007669"/>
    <property type="project" value="UniProtKB-SubCell"/>
</dbReference>
<evidence type="ECO:0000256" key="5">
    <source>
        <dbReference type="ARBA" id="ARBA00022970"/>
    </source>
</evidence>
<organism evidence="11 12">
    <name type="scientific">Magnusiomyces paraingens</name>
    <dbReference type="NCBI Taxonomy" id="2606893"/>
    <lineage>
        <taxon>Eukaryota</taxon>
        <taxon>Fungi</taxon>
        <taxon>Dikarya</taxon>
        <taxon>Ascomycota</taxon>
        <taxon>Saccharomycotina</taxon>
        <taxon>Dipodascomycetes</taxon>
        <taxon>Dipodascales</taxon>
        <taxon>Dipodascaceae</taxon>
        <taxon>Magnusiomyces</taxon>
    </lineage>
</organism>
<dbReference type="InterPro" id="IPR050524">
    <property type="entry name" value="APC_YAT"/>
</dbReference>
<dbReference type="FunFam" id="1.20.1740.10:FF:000006">
    <property type="entry name" value="General amino acid permease"/>
    <property type="match status" value="1"/>
</dbReference>
<gene>
    <name evidence="11" type="ORF">SAPINGB_P003037</name>
</gene>
<keyword evidence="5" id="KW-0029">Amino-acid transport</keyword>
<feature type="domain" description="Amino acid permease/ SLC12A" evidence="10">
    <location>
        <begin position="84"/>
        <end position="548"/>
    </location>
</feature>
<feature type="transmembrane region" description="Helical" evidence="9">
    <location>
        <begin position="446"/>
        <end position="471"/>
    </location>
</feature>
<dbReference type="Proteomes" id="UP000398389">
    <property type="component" value="Unassembled WGS sequence"/>
</dbReference>
<feature type="transmembrane region" description="Helical" evidence="9">
    <location>
        <begin position="114"/>
        <end position="141"/>
    </location>
</feature>
<sequence>MGIFNRLSSNRNQGEVDTTDAETVNGSLDNESKNYYKIFSKAFSQRDMEKNNYSTNEIQEYTSEDSDNASTKYEQTHRKLKSRHIQLIGIGGTIGTGLFIQIGNGLVKGGPGSLLLAFIAWCIPILCVTSSTAEMVSYLPLSSPFIQLAGRCVDEAFEVMCGWNFFLFEAIMIPFELTAVNVLIHYWREDYSPAIPMVLQLVIYFLINVFAVDLYGESEYWMAMGKVILAVGMIIFTFVTMVGGNPQHHAYGFQFWKDPGSFLEYLSTGSWGRFLGFFACLTQAAFTIAGPEYISMAAGECVNPQKVMPKAFKSVFYRLITFFILGALSVGIVVSSRDPNLIDAITNGNSGSAASPYIVGMTRMKINVLPHIVNVLILSSAFSAGNSYVYCSSRTLYGLALQGHAPKIFTFCTKKGVPIVAVVFSLAFGFLGFLQLGKTASTVLNWIVNLVTVSQVINFCTLCVTYVRFYYALKAQGIDRRTLPYRGYFQPYAAYIGMVCTFAMMFLAGYPVFVDWDVPTFIFSYIMIPICVFVFLFWKIVKKTKFKKASEVDLFTGLKEIQDHVDSLPPDTKPITWYGKLGAFIKGD</sequence>
<feature type="transmembrane region" description="Helical" evidence="9">
    <location>
        <begin position="193"/>
        <end position="215"/>
    </location>
</feature>
<feature type="region of interest" description="Disordered" evidence="8">
    <location>
        <begin position="1"/>
        <end position="25"/>
    </location>
</feature>
<keyword evidence="3" id="KW-0813">Transport</keyword>
<accession>A0A5E8BK45</accession>
<feature type="transmembrane region" description="Helical" evidence="9">
    <location>
        <begin position="162"/>
        <end position="187"/>
    </location>
</feature>
<keyword evidence="7 9" id="KW-0472">Membrane</keyword>
<dbReference type="InterPro" id="IPR004840">
    <property type="entry name" value="Amino_acid_permease_CS"/>
</dbReference>
<comment type="subcellular location">
    <subcellularLocation>
        <location evidence="1">Membrane</location>
        <topology evidence="1">Multi-pass membrane protein</topology>
    </subcellularLocation>
</comment>
<feature type="transmembrane region" description="Helical" evidence="9">
    <location>
        <begin position="519"/>
        <end position="538"/>
    </location>
</feature>
<keyword evidence="12" id="KW-1185">Reference proteome</keyword>
<keyword evidence="6 9" id="KW-1133">Transmembrane helix</keyword>
<dbReference type="PIRSF" id="PIRSF006060">
    <property type="entry name" value="AA_transporter"/>
    <property type="match status" value="1"/>
</dbReference>
<dbReference type="PANTHER" id="PTHR43341">
    <property type="entry name" value="AMINO ACID PERMEASE"/>
    <property type="match status" value="1"/>
</dbReference>
<evidence type="ECO:0000256" key="9">
    <source>
        <dbReference type="SAM" id="Phobius"/>
    </source>
</evidence>
<keyword evidence="4 9" id="KW-0812">Transmembrane</keyword>
<feature type="transmembrane region" description="Helical" evidence="9">
    <location>
        <begin position="85"/>
        <end position="102"/>
    </location>
</feature>
<dbReference type="EMBL" id="CABVLU010000002">
    <property type="protein sequence ID" value="VVT51259.1"/>
    <property type="molecule type" value="Genomic_DNA"/>
</dbReference>
<feature type="transmembrane region" description="Helical" evidence="9">
    <location>
        <begin position="416"/>
        <end position="434"/>
    </location>
</feature>
<evidence type="ECO:0000256" key="3">
    <source>
        <dbReference type="ARBA" id="ARBA00022448"/>
    </source>
</evidence>
<dbReference type="Pfam" id="PF00324">
    <property type="entry name" value="AA_permease"/>
    <property type="match status" value="1"/>
</dbReference>
<evidence type="ECO:0000256" key="1">
    <source>
        <dbReference type="ARBA" id="ARBA00004141"/>
    </source>
</evidence>
<dbReference type="Gene3D" id="1.20.1740.10">
    <property type="entry name" value="Amino acid/polyamine transporter I"/>
    <property type="match status" value="1"/>
</dbReference>
<dbReference type="OrthoDB" id="10062876at2759"/>